<evidence type="ECO:0000313" key="2">
    <source>
        <dbReference type="Proteomes" id="UP001055634"/>
    </source>
</evidence>
<organism evidence="1 2">
    <name type="scientific">Brevundimonas phage vB_BpoS-Gurke</name>
    <dbReference type="NCBI Taxonomy" id="2948599"/>
    <lineage>
        <taxon>Viruses</taxon>
        <taxon>Duplodnaviria</taxon>
        <taxon>Heunggongvirae</taxon>
        <taxon>Uroviricota</taxon>
        <taxon>Caudoviricetes</taxon>
        <taxon>Jeanschmidtviridae</taxon>
        <taxon>Kikimoravirus</taxon>
        <taxon>Kikimoravirus gurke</taxon>
    </lineage>
</organism>
<dbReference type="Proteomes" id="UP001055634">
    <property type="component" value="Segment"/>
</dbReference>
<evidence type="ECO:0000313" key="1">
    <source>
        <dbReference type="EMBL" id="UTC28396.1"/>
    </source>
</evidence>
<dbReference type="PROSITE" id="PS51257">
    <property type="entry name" value="PROKAR_LIPOPROTEIN"/>
    <property type="match status" value="1"/>
</dbReference>
<name>A0A9E7N577_9CAUD</name>
<gene>
    <name evidence="1" type="ORF">GURKE_03760</name>
</gene>
<sequence>MKPQFQRITHHGFLWIGCWTYYYGGVQGDPLRCREFRHVWRQYFRHPRTMQERRRNAGDVHDRVVSVRGNRKHLPSSWDDIMASRRAGKSWKDFTRYRKQWMMNL</sequence>
<reference evidence="1" key="1">
    <citation type="submission" date="2022-04" db="EMBL/GenBank/DDBJ databases">
        <authorList>
            <person name="Friedrich I."/>
            <person name="Schneider D."/>
            <person name="Poehlein A."/>
            <person name="Hertel R."/>
            <person name="Daniel R."/>
        </authorList>
    </citation>
    <scope>NUCLEOTIDE SEQUENCE</scope>
</reference>
<accession>A0A9E7N577</accession>
<keyword evidence="2" id="KW-1185">Reference proteome</keyword>
<proteinExistence type="predicted"/>
<dbReference type="EMBL" id="ON529850">
    <property type="protein sequence ID" value="UTC28396.1"/>
    <property type="molecule type" value="Genomic_DNA"/>
</dbReference>
<protein>
    <submittedName>
        <fullName evidence="1">Uncharacterized protein</fullName>
    </submittedName>
</protein>